<accession>A0A7S9KTJ9</accession>
<evidence type="ECO:0000256" key="4">
    <source>
        <dbReference type="ARBA" id="ARBA00022603"/>
    </source>
</evidence>
<evidence type="ECO:0000256" key="1">
    <source>
        <dbReference type="ARBA" id="ARBA00004141"/>
    </source>
</evidence>
<keyword evidence="9 10" id="KW-0472">Membrane</keyword>
<feature type="transmembrane region" description="Helical" evidence="10">
    <location>
        <begin position="227"/>
        <end position="250"/>
    </location>
</feature>
<organism evidence="12 13">
    <name type="scientific">Epichloe festucae (strain Fl1)</name>
    <dbReference type="NCBI Taxonomy" id="877507"/>
    <lineage>
        <taxon>Eukaryota</taxon>
        <taxon>Fungi</taxon>
        <taxon>Dikarya</taxon>
        <taxon>Ascomycota</taxon>
        <taxon>Pezizomycotina</taxon>
        <taxon>Sordariomycetes</taxon>
        <taxon>Hypocreomycetidae</taxon>
        <taxon>Hypocreales</taxon>
        <taxon>Clavicipitaceae</taxon>
        <taxon>Epichloe</taxon>
    </lineage>
</organism>
<keyword evidence="8 10" id="KW-1133">Transmembrane helix</keyword>
<dbReference type="EMBL" id="CP031387">
    <property type="protein sequence ID" value="QPH02318.1"/>
    <property type="molecule type" value="Genomic_DNA"/>
</dbReference>
<keyword evidence="10" id="KW-0256">Endoplasmic reticulum</keyword>
<dbReference type="GO" id="GO:0032259">
    <property type="term" value="P:methylation"/>
    <property type="evidence" value="ECO:0007669"/>
    <property type="project" value="UniProtKB-KW"/>
</dbReference>
<dbReference type="AlphaFoldDB" id="A0A7S9KTJ9"/>
<dbReference type="Pfam" id="PF04140">
    <property type="entry name" value="ICMT"/>
    <property type="match status" value="1"/>
</dbReference>
<comment type="similarity">
    <text evidence="2 10">Belongs to the class VI-like SAM-binding methyltransferase superfamily. Isoprenylcysteine carboxyl methyltransferase family.</text>
</comment>
<feature type="region of interest" description="Disordered" evidence="11">
    <location>
        <begin position="1"/>
        <end position="39"/>
    </location>
</feature>
<evidence type="ECO:0000256" key="3">
    <source>
        <dbReference type="ARBA" id="ARBA00012151"/>
    </source>
</evidence>
<keyword evidence="13" id="KW-1185">Reference proteome</keyword>
<gene>
    <name evidence="12" type="ORF">C2857_006527</name>
</gene>
<evidence type="ECO:0000313" key="13">
    <source>
        <dbReference type="Proteomes" id="UP000594364"/>
    </source>
</evidence>
<reference evidence="12 13" key="1">
    <citation type="journal article" date="2018" name="PLoS Genet.">
        <title>Repeat elements organise 3D genome structure and mediate transcription in the filamentous fungus Epichloe festucae.</title>
        <authorList>
            <person name="Winter D.J."/>
            <person name="Ganley A.R.D."/>
            <person name="Young C.A."/>
            <person name="Liachko I."/>
            <person name="Schardl C.L."/>
            <person name="Dupont P.Y."/>
            <person name="Berry D."/>
            <person name="Ram A."/>
            <person name="Scott B."/>
            <person name="Cox M.P."/>
        </authorList>
    </citation>
    <scope>NUCLEOTIDE SEQUENCE [LARGE SCALE GENOMIC DNA]</scope>
    <source>
        <strain evidence="12 13">Fl1</strain>
    </source>
</reference>
<evidence type="ECO:0000313" key="12">
    <source>
        <dbReference type="EMBL" id="QPH02318.1"/>
    </source>
</evidence>
<dbReference type="Gene3D" id="1.20.120.1630">
    <property type="match status" value="1"/>
</dbReference>
<sequence length="289" mass="31851">MASDFAANTEHHAQATTSSQHHHPSSPLDFNHRHTIPPRQHVSNGAAQTLKFKPIYPNQPMSLSGISLRAFVLGAVFSSALSATLLALLLTSSPLWRIPFFISALSLFHFLEFWTTAARNTPEATVSAFLLAANWPAYPIAHTMACLECLVTNTLFANRRWAPPHTAALSLALGLLMVAAGQAVRSMAMMHAGTSFNHTVQTRKADSHTLVTTGVYALCRHPSYFGFFYWGLGTQMVLGNAFCFVGYAYVLSRFFSGRVRVEEGKLVEFFGGEYLRYRARVGTMMPFVG</sequence>
<dbReference type="InterPro" id="IPR025770">
    <property type="entry name" value="PPMT_MeTrfase"/>
</dbReference>
<dbReference type="InterPro" id="IPR007269">
    <property type="entry name" value="ICMT_MeTrfase"/>
</dbReference>
<dbReference type="Proteomes" id="UP000594364">
    <property type="component" value="Chromosome 3"/>
</dbReference>
<dbReference type="GO" id="GO:0004671">
    <property type="term" value="F:protein C-terminal S-isoprenylcysteine carboxyl O-methyltransferase activity"/>
    <property type="evidence" value="ECO:0007669"/>
    <property type="project" value="UniProtKB-EC"/>
</dbReference>
<dbReference type="PROSITE" id="PS51564">
    <property type="entry name" value="SAM_ICMT"/>
    <property type="match status" value="1"/>
</dbReference>
<dbReference type="PANTHER" id="PTHR12714:SF9">
    <property type="entry name" value="PROTEIN-S-ISOPRENYLCYSTEINE O-METHYLTRANSFERASE"/>
    <property type="match status" value="1"/>
</dbReference>
<keyword evidence="4 10" id="KW-0489">Methyltransferase</keyword>
<comment type="catalytic activity">
    <reaction evidence="10">
        <text>[protein]-C-terminal S-[(2E,6E)-farnesyl]-L-cysteine + S-adenosyl-L-methionine = [protein]-C-terminal S-[(2E,6E)-farnesyl]-L-cysteine methyl ester + S-adenosyl-L-homocysteine</text>
        <dbReference type="Rhea" id="RHEA:21672"/>
        <dbReference type="Rhea" id="RHEA-COMP:12125"/>
        <dbReference type="Rhea" id="RHEA-COMP:12126"/>
        <dbReference type="ChEBI" id="CHEBI:57856"/>
        <dbReference type="ChEBI" id="CHEBI:59789"/>
        <dbReference type="ChEBI" id="CHEBI:90510"/>
        <dbReference type="ChEBI" id="CHEBI:90511"/>
        <dbReference type="EC" id="2.1.1.100"/>
    </reaction>
</comment>
<feature type="transmembrane region" description="Helical" evidence="10">
    <location>
        <begin position="98"/>
        <end position="117"/>
    </location>
</feature>
<proteinExistence type="inferred from homology"/>
<keyword evidence="6 10" id="KW-0949">S-adenosyl-L-methionine</keyword>
<dbReference type="OrthoDB" id="422086at2759"/>
<dbReference type="GO" id="GO:0005789">
    <property type="term" value="C:endoplasmic reticulum membrane"/>
    <property type="evidence" value="ECO:0007669"/>
    <property type="project" value="UniProtKB-SubCell"/>
</dbReference>
<dbReference type="PANTHER" id="PTHR12714">
    <property type="entry name" value="PROTEIN-S ISOPRENYLCYSTEINE O-METHYLTRANSFERASE"/>
    <property type="match status" value="1"/>
</dbReference>
<dbReference type="EC" id="2.1.1.100" evidence="3 10"/>
<evidence type="ECO:0000256" key="9">
    <source>
        <dbReference type="ARBA" id="ARBA00023136"/>
    </source>
</evidence>
<protein>
    <recommendedName>
        <fullName evidence="3 10">Protein-S-isoprenylcysteine O-methyltransferase</fullName>
        <ecNumber evidence="3 10">2.1.1.100</ecNumber>
    </recommendedName>
</protein>
<evidence type="ECO:0000256" key="7">
    <source>
        <dbReference type="ARBA" id="ARBA00022692"/>
    </source>
</evidence>
<keyword evidence="5" id="KW-0808">Transferase</keyword>
<feature type="transmembrane region" description="Helical" evidence="10">
    <location>
        <begin position="168"/>
        <end position="188"/>
    </location>
</feature>
<name>A0A7S9KTJ9_EPIFF</name>
<evidence type="ECO:0000256" key="6">
    <source>
        <dbReference type="ARBA" id="ARBA00022691"/>
    </source>
</evidence>
<evidence type="ECO:0000256" key="5">
    <source>
        <dbReference type="ARBA" id="ARBA00022679"/>
    </source>
</evidence>
<feature type="transmembrane region" description="Helical" evidence="10">
    <location>
        <begin position="66"/>
        <end position="91"/>
    </location>
</feature>
<evidence type="ECO:0000256" key="8">
    <source>
        <dbReference type="ARBA" id="ARBA00022989"/>
    </source>
</evidence>
<evidence type="ECO:0000256" key="10">
    <source>
        <dbReference type="RuleBase" id="RU362022"/>
    </source>
</evidence>
<keyword evidence="7 10" id="KW-0812">Transmembrane</keyword>
<evidence type="ECO:0000256" key="11">
    <source>
        <dbReference type="SAM" id="MobiDB-lite"/>
    </source>
</evidence>
<evidence type="ECO:0000256" key="2">
    <source>
        <dbReference type="ARBA" id="ARBA00009140"/>
    </source>
</evidence>
<comment type="subcellular location">
    <subcellularLocation>
        <location evidence="10">Endoplasmic reticulum membrane</location>
        <topology evidence="10">Multi-pass membrane protein</topology>
    </subcellularLocation>
    <subcellularLocation>
        <location evidence="1">Membrane</location>
        <topology evidence="1">Multi-pass membrane protein</topology>
    </subcellularLocation>
</comment>